<name>X0UQN8_9ZZZZ</name>
<proteinExistence type="predicted"/>
<accession>X0UQN8</accession>
<dbReference type="SUPFAM" id="SSF144091">
    <property type="entry name" value="Rhomboid-like"/>
    <property type="match status" value="1"/>
</dbReference>
<evidence type="ECO:0000256" key="4">
    <source>
        <dbReference type="ARBA" id="ARBA00023136"/>
    </source>
</evidence>
<reference evidence="6" key="1">
    <citation type="journal article" date="2014" name="Front. Microbiol.">
        <title>High frequency of phylogenetically diverse reductive dehalogenase-homologous genes in deep subseafloor sedimentary metagenomes.</title>
        <authorList>
            <person name="Kawai M."/>
            <person name="Futagami T."/>
            <person name="Toyoda A."/>
            <person name="Takaki Y."/>
            <person name="Nishi S."/>
            <person name="Hori S."/>
            <person name="Arai W."/>
            <person name="Tsubouchi T."/>
            <person name="Morono Y."/>
            <person name="Uchiyama I."/>
            <person name="Ito T."/>
            <person name="Fujiyama A."/>
            <person name="Inagaki F."/>
            <person name="Takami H."/>
        </authorList>
    </citation>
    <scope>NUCLEOTIDE SEQUENCE</scope>
    <source>
        <strain evidence="6">Expedition CK06-06</strain>
    </source>
</reference>
<gene>
    <name evidence="6" type="ORF">S01H1_45625</name>
</gene>
<comment type="subcellular location">
    <subcellularLocation>
        <location evidence="1">Membrane</location>
        <topology evidence="1">Multi-pass membrane protein</topology>
    </subcellularLocation>
</comment>
<keyword evidence="3 5" id="KW-1133">Transmembrane helix</keyword>
<organism evidence="6">
    <name type="scientific">marine sediment metagenome</name>
    <dbReference type="NCBI Taxonomy" id="412755"/>
    <lineage>
        <taxon>unclassified sequences</taxon>
        <taxon>metagenomes</taxon>
        <taxon>ecological metagenomes</taxon>
    </lineage>
</organism>
<evidence type="ECO:0000256" key="3">
    <source>
        <dbReference type="ARBA" id="ARBA00022989"/>
    </source>
</evidence>
<evidence type="ECO:0000256" key="2">
    <source>
        <dbReference type="ARBA" id="ARBA00022692"/>
    </source>
</evidence>
<keyword evidence="2 5" id="KW-0812">Transmembrane</keyword>
<protein>
    <recommendedName>
        <fullName evidence="7">Peptidase S54 rhomboid domain-containing protein</fullName>
    </recommendedName>
</protein>
<evidence type="ECO:0000256" key="5">
    <source>
        <dbReference type="SAM" id="Phobius"/>
    </source>
</evidence>
<dbReference type="AlphaFoldDB" id="X0UQN8"/>
<keyword evidence="4 5" id="KW-0472">Membrane</keyword>
<dbReference type="EMBL" id="BARS01029171">
    <property type="protein sequence ID" value="GAG01557.1"/>
    <property type="molecule type" value="Genomic_DNA"/>
</dbReference>
<comment type="caution">
    <text evidence="6">The sequence shown here is derived from an EMBL/GenBank/DDBJ whole genome shotgun (WGS) entry which is preliminary data.</text>
</comment>
<feature type="transmembrane region" description="Helical" evidence="5">
    <location>
        <begin position="26"/>
        <end position="47"/>
    </location>
</feature>
<evidence type="ECO:0008006" key="7">
    <source>
        <dbReference type="Google" id="ProtNLM"/>
    </source>
</evidence>
<dbReference type="InterPro" id="IPR035952">
    <property type="entry name" value="Rhomboid-like_sf"/>
</dbReference>
<dbReference type="GO" id="GO:0016020">
    <property type="term" value="C:membrane"/>
    <property type="evidence" value="ECO:0007669"/>
    <property type="project" value="UniProtKB-SubCell"/>
</dbReference>
<evidence type="ECO:0000313" key="6">
    <source>
        <dbReference type="EMBL" id="GAG01557.1"/>
    </source>
</evidence>
<sequence>MYGDVGFSTCLLFTFATLYPEVEFRLFFVIPVKVKYLAVIAAAILVYSSLSYGIVSGLANIAGVSSGYLFFLAIRRLPSRRKISFEFKKRRTEAVIQAEDAHAEERNRGWDADVRAAEERARAGGAIADQDTELLAELDGAKDPAITVCAPTEFGFIDDNVCRSCTGYAECAAHHIRMAAEEGSGNDT</sequence>
<evidence type="ECO:0000256" key="1">
    <source>
        <dbReference type="ARBA" id="ARBA00004141"/>
    </source>
</evidence>
<feature type="transmembrane region" description="Helical" evidence="5">
    <location>
        <begin position="53"/>
        <end position="74"/>
    </location>
</feature>